<dbReference type="CDD" id="cd00198">
    <property type="entry name" value="vWFA"/>
    <property type="match status" value="1"/>
</dbReference>
<accession>A0A3E3DW60</accession>
<evidence type="ECO:0000259" key="4">
    <source>
        <dbReference type="PROSITE" id="PS50234"/>
    </source>
</evidence>
<proteinExistence type="predicted"/>
<dbReference type="SUPFAM" id="SSF53300">
    <property type="entry name" value="vWA-like"/>
    <property type="match status" value="1"/>
</dbReference>
<keyword evidence="2" id="KW-1133">Transmembrane helix</keyword>
<dbReference type="PROSITE" id="PS50234">
    <property type="entry name" value="VWFA"/>
    <property type="match status" value="1"/>
</dbReference>
<keyword evidence="2" id="KW-0812">Transmembrane</keyword>
<comment type="caution">
    <text evidence="5">The sequence shown here is derived from an EMBL/GenBank/DDBJ whole genome shotgun (WGS) entry which is preliminary data.</text>
</comment>
<evidence type="ECO:0000256" key="2">
    <source>
        <dbReference type="SAM" id="Phobius"/>
    </source>
</evidence>
<sequence length="537" mass="61498">MNKRRFLMKKNLLSFLLVIIFLVSTQTSIFAAENNYLNKSKTAEELKNDQTTITLSLEASEEKTYSDVVFVLDKSTSTNVRNEALKMLQELNKRAEKHKIKVGIVIFNKQSNTVLELTELCDDNLNDIKSAMNTKISSGTNLEAGIRAGKKMLDSDNKIENKNKHLVIVSDGVTYLWSDEPKTVFNENDDNGEENIYCGPEIGQLKKNHKDIESYLNELKNCKSWMDKYKESYETTINSYSDIYDGQTLYKYDPQKDYSKKYVPAESREKSGYSTDIAMYTAAKEYEKSVNNGYNCFVYGSTEQLSNHPYGLNFMLGLSSLGGISTKYDDDSSGVEGMFDNVKSDILYTIEKGKITDVIGKDFDLIQNSFKLYIGNKELKSTINDKQEIYFGDKDENGIYPYVIEYIKKPEKFILNINTPVIKGEKLELKYKIKLVNKSEKEGEYIAYTNEEAYIDYTSTGGKEKKEYFEKPLIKYTVNKTKPKNKNKNQNKELPQKEKITSSPQTEDQSRNGMYTIIMLISLAGLGSILYKLKKSF</sequence>
<evidence type="ECO:0000256" key="1">
    <source>
        <dbReference type="SAM" id="MobiDB-lite"/>
    </source>
</evidence>
<dbReference type="Gene3D" id="3.40.50.410">
    <property type="entry name" value="von Willebrand factor, type A domain"/>
    <property type="match status" value="1"/>
</dbReference>
<keyword evidence="2" id="KW-0472">Membrane</keyword>
<feature type="compositionally biased region" description="Basic and acidic residues" evidence="1">
    <location>
        <begin position="490"/>
        <end position="500"/>
    </location>
</feature>
<name>A0A3E3DW60_9FIRM</name>
<organism evidence="5 6">
    <name type="scientific">Anaerofustis stercorihominis</name>
    <dbReference type="NCBI Taxonomy" id="214853"/>
    <lineage>
        <taxon>Bacteria</taxon>
        <taxon>Bacillati</taxon>
        <taxon>Bacillota</taxon>
        <taxon>Clostridia</taxon>
        <taxon>Eubacteriales</taxon>
        <taxon>Eubacteriaceae</taxon>
        <taxon>Anaerofustis</taxon>
    </lineage>
</organism>
<feature type="chain" id="PRO_5017626735" evidence="3">
    <location>
        <begin position="32"/>
        <end position="537"/>
    </location>
</feature>
<dbReference type="AlphaFoldDB" id="A0A3E3DW60"/>
<dbReference type="EMBL" id="QUSM01000006">
    <property type="protein sequence ID" value="RGD73385.1"/>
    <property type="molecule type" value="Genomic_DNA"/>
</dbReference>
<dbReference type="Pfam" id="PF21426">
    <property type="entry name" value="GBS104-like_Ig"/>
    <property type="match status" value="1"/>
</dbReference>
<protein>
    <submittedName>
        <fullName evidence="5">VWA domain-containing protein</fullName>
    </submittedName>
</protein>
<evidence type="ECO:0000256" key="3">
    <source>
        <dbReference type="SAM" id="SignalP"/>
    </source>
</evidence>
<feature type="domain" description="VWFA" evidence="4">
    <location>
        <begin position="67"/>
        <end position="172"/>
    </location>
</feature>
<gene>
    <name evidence="5" type="ORF">DW687_10145</name>
</gene>
<dbReference type="InterPro" id="IPR002035">
    <property type="entry name" value="VWF_A"/>
</dbReference>
<dbReference type="InterPro" id="IPR049319">
    <property type="entry name" value="GBS104-like_Ig"/>
</dbReference>
<feature type="signal peptide" evidence="3">
    <location>
        <begin position="1"/>
        <end position="31"/>
    </location>
</feature>
<keyword evidence="3" id="KW-0732">Signal</keyword>
<feature type="transmembrane region" description="Helical" evidence="2">
    <location>
        <begin position="513"/>
        <end position="531"/>
    </location>
</feature>
<evidence type="ECO:0000313" key="5">
    <source>
        <dbReference type="EMBL" id="RGD73385.1"/>
    </source>
</evidence>
<dbReference type="Pfam" id="PF00092">
    <property type="entry name" value="VWA"/>
    <property type="match status" value="1"/>
</dbReference>
<evidence type="ECO:0000313" key="6">
    <source>
        <dbReference type="Proteomes" id="UP000261212"/>
    </source>
</evidence>
<reference evidence="5 6" key="1">
    <citation type="submission" date="2018-08" db="EMBL/GenBank/DDBJ databases">
        <title>A genome reference for cultivated species of the human gut microbiota.</title>
        <authorList>
            <person name="Zou Y."/>
            <person name="Xue W."/>
            <person name="Luo G."/>
        </authorList>
    </citation>
    <scope>NUCLEOTIDE SEQUENCE [LARGE SCALE GENOMIC DNA]</scope>
    <source>
        <strain evidence="5 6">AM25-6</strain>
    </source>
</reference>
<dbReference type="Proteomes" id="UP000261212">
    <property type="component" value="Unassembled WGS sequence"/>
</dbReference>
<feature type="region of interest" description="Disordered" evidence="1">
    <location>
        <begin position="480"/>
        <end position="508"/>
    </location>
</feature>
<dbReference type="InterPro" id="IPR036465">
    <property type="entry name" value="vWFA_dom_sf"/>
</dbReference>